<gene>
    <name evidence="7" type="primary">RvY_09575-1</name>
    <name evidence="7" type="synonym">RvY_09575.1</name>
    <name evidence="7" type="ORF">RvY_09575</name>
</gene>
<dbReference type="EMBL" id="BDGG01000004">
    <property type="protein sequence ID" value="GAU98423.1"/>
    <property type="molecule type" value="Genomic_DNA"/>
</dbReference>
<dbReference type="AlphaFoldDB" id="A0A1D1VHP5"/>
<dbReference type="InterPro" id="IPR002415">
    <property type="entry name" value="H/ACA_rnp_Nhp2-like"/>
</dbReference>
<dbReference type="InterPro" id="IPR029064">
    <property type="entry name" value="Ribosomal_eL30-like_sf"/>
</dbReference>
<evidence type="ECO:0000256" key="1">
    <source>
        <dbReference type="ARBA" id="ARBA00004604"/>
    </source>
</evidence>
<dbReference type="InterPro" id="IPR004038">
    <property type="entry name" value="Ribosomal_eL8/eL30/eS12/Gad45"/>
</dbReference>
<dbReference type="Proteomes" id="UP000186922">
    <property type="component" value="Unassembled WGS sequence"/>
</dbReference>
<dbReference type="OrthoDB" id="5364946at2759"/>
<reference evidence="7 8" key="1">
    <citation type="journal article" date="2016" name="Nat. Commun.">
        <title>Extremotolerant tardigrade genome and improved radiotolerance of human cultured cells by tardigrade-unique protein.</title>
        <authorList>
            <person name="Hashimoto T."/>
            <person name="Horikawa D.D."/>
            <person name="Saito Y."/>
            <person name="Kuwahara H."/>
            <person name="Kozuka-Hata H."/>
            <person name="Shin-I T."/>
            <person name="Minakuchi Y."/>
            <person name="Ohishi K."/>
            <person name="Motoyama A."/>
            <person name="Aizu T."/>
            <person name="Enomoto A."/>
            <person name="Kondo K."/>
            <person name="Tanaka S."/>
            <person name="Hara Y."/>
            <person name="Koshikawa S."/>
            <person name="Sagara H."/>
            <person name="Miura T."/>
            <person name="Yokobori S."/>
            <person name="Miyagawa K."/>
            <person name="Suzuki Y."/>
            <person name="Kubo T."/>
            <person name="Oyama M."/>
            <person name="Kohara Y."/>
            <person name="Fujiyama A."/>
            <person name="Arakawa K."/>
            <person name="Katayama T."/>
            <person name="Toyoda A."/>
            <person name="Kunieda T."/>
        </authorList>
    </citation>
    <scope>NUCLEOTIDE SEQUENCE [LARGE SCALE GENOMIC DNA]</scope>
    <source>
        <strain evidence="7 8">YOKOZUNA-1</strain>
    </source>
</reference>
<protein>
    <recommendedName>
        <fullName evidence="5">H/ACA ribonucleoprotein complex subunit 2</fullName>
    </recommendedName>
    <alternativeName>
        <fullName evidence="5">Nucleolar protein family A member 2</fullName>
    </alternativeName>
</protein>
<name>A0A1D1VHP5_RAMVA</name>
<dbReference type="STRING" id="947166.A0A1D1VHP5"/>
<organism evidence="7 8">
    <name type="scientific">Ramazzottius varieornatus</name>
    <name type="common">Water bear</name>
    <name type="synonym">Tardigrade</name>
    <dbReference type="NCBI Taxonomy" id="947166"/>
    <lineage>
        <taxon>Eukaryota</taxon>
        <taxon>Metazoa</taxon>
        <taxon>Ecdysozoa</taxon>
        <taxon>Tardigrada</taxon>
        <taxon>Eutardigrada</taxon>
        <taxon>Parachela</taxon>
        <taxon>Hypsibioidea</taxon>
        <taxon>Ramazzottiidae</taxon>
        <taxon>Ramazzottius</taxon>
    </lineage>
</organism>
<feature type="domain" description="Ribosomal protein eL8/eL30/eS12/Gadd45" evidence="6">
    <location>
        <begin position="45"/>
        <end position="139"/>
    </location>
</feature>
<dbReference type="GO" id="GO:0031429">
    <property type="term" value="C:box H/ACA snoRNP complex"/>
    <property type="evidence" value="ECO:0007669"/>
    <property type="project" value="UniProtKB-UniRule"/>
</dbReference>
<evidence type="ECO:0000256" key="2">
    <source>
        <dbReference type="ARBA" id="ARBA00007337"/>
    </source>
</evidence>
<comment type="subcellular location">
    <subcellularLocation>
        <location evidence="1 5">Nucleus</location>
        <location evidence="1 5">Nucleolus</location>
    </subcellularLocation>
</comment>
<dbReference type="PRINTS" id="PR00883">
    <property type="entry name" value="NUCLEARHMG"/>
</dbReference>
<comment type="function">
    <text evidence="5">Required for ribosome biogenesis. Part of a complex which catalyzes pseudouridylation of rRNA. This involves the isomerization of uridine such that the ribose is subsequently attached to C5, instead of the normal N1. Pseudouridine ('psi') residues may serve to stabilize the conformation of rRNAs.</text>
</comment>
<proteinExistence type="inferred from homology"/>
<dbReference type="GO" id="GO:0003723">
    <property type="term" value="F:RNA binding"/>
    <property type="evidence" value="ECO:0007669"/>
    <property type="project" value="UniProtKB-UniRule"/>
</dbReference>
<dbReference type="GO" id="GO:0000398">
    <property type="term" value="P:mRNA splicing, via spliceosome"/>
    <property type="evidence" value="ECO:0007669"/>
    <property type="project" value="UniProtKB-UniRule"/>
</dbReference>
<dbReference type="Gene3D" id="3.30.1330.30">
    <property type="match status" value="1"/>
</dbReference>
<keyword evidence="4 5" id="KW-0687">Ribonucleoprotein</keyword>
<keyword evidence="3 5" id="KW-0539">Nucleus</keyword>
<evidence type="ECO:0000256" key="4">
    <source>
        <dbReference type="ARBA" id="ARBA00023274"/>
    </source>
</evidence>
<evidence type="ECO:0000256" key="5">
    <source>
        <dbReference type="RuleBase" id="RU366039"/>
    </source>
</evidence>
<comment type="function">
    <text evidence="5">Common component of the spliceosome and rRNA processing machinery.</text>
</comment>
<dbReference type="SUPFAM" id="SSF55315">
    <property type="entry name" value="L30e-like"/>
    <property type="match status" value="1"/>
</dbReference>
<accession>A0A1D1VHP5</accession>
<keyword evidence="8" id="KW-1185">Reference proteome</keyword>
<sequence length="154" mass="17393">MAENGEDAGEAMDVENGEQLKVSYEDRLLFITPIAKPMASKKLTKKIYKLIKKAKKQKGFLRAGLKDVSTRIRKGDRGIVILAGDAQPIDCMCHLPCVCEELNIPYCYTPSRQDLGFAMGTMRKVMMMLILPHDDYRELYDKAAAEIKDLPMPH</sequence>
<comment type="similarity">
    <text evidence="2 5">Belongs to the eukaryotic ribosomal protein eL8 family.</text>
</comment>
<keyword evidence="5" id="KW-0694">RNA-binding</keyword>
<evidence type="ECO:0000259" key="6">
    <source>
        <dbReference type="Pfam" id="PF01248"/>
    </source>
</evidence>
<evidence type="ECO:0000313" key="8">
    <source>
        <dbReference type="Proteomes" id="UP000186922"/>
    </source>
</evidence>
<dbReference type="GO" id="GO:0031120">
    <property type="term" value="P:snRNA pseudouridine synthesis"/>
    <property type="evidence" value="ECO:0007669"/>
    <property type="project" value="UniProtKB-UniRule"/>
</dbReference>
<evidence type="ECO:0000313" key="7">
    <source>
        <dbReference type="EMBL" id="GAU98423.1"/>
    </source>
</evidence>
<dbReference type="InterPro" id="IPR018492">
    <property type="entry name" value="Ribosomal_eL8/Nhp2"/>
</dbReference>
<dbReference type="Pfam" id="PF01248">
    <property type="entry name" value="Ribosomal_L7Ae"/>
    <property type="match status" value="1"/>
</dbReference>
<dbReference type="PRINTS" id="PR00881">
    <property type="entry name" value="L7ARS6FAMILY"/>
</dbReference>
<evidence type="ECO:0000256" key="3">
    <source>
        <dbReference type="ARBA" id="ARBA00023242"/>
    </source>
</evidence>
<comment type="caution">
    <text evidence="7">The sequence shown here is derived from an EMBL/GenBank/DDBJ whole genome shotgun (WGS) entry which is preliminary data.</text>
</comment>